<feature type="domain" description="Helix-hairpin-helix DNA-binding motif class 1" evidence="9">
    <location>
        <begin position="100"/>
        <end position="119"/>
    </location>
</feature>
<dbReference type="Gene3D" id="1.10.150.110">
    <property type="entry name" value="DNA polymerase beta, N-terminal domain-like"/>
    <property type="match status" value="1"/>
</dbReference>
<evidence type="ECO:0000256" key="8">
    <source>
        <dbReference type="ARBA" id="ARBA00049244"/>
    </source>
</evidence>
<dbReference type="InterPro" id="IPR027421">
    <property type="entry name" value="DNA_pol_lamdba_lyase_dom_sf"/>
</dbReference>
<keyword evidence="7" id="KW-0239">DNA-directed DNA polymerase</keyword>
<dbReference type="PANTHER" id="PTHR36928:SF1">
    <property type="entry name" value="PHOSPHATASE YCDX-RELATED"/>
    <property type="match status" value="1"/>
</dbReference>
<evidence type="ECO:0000256" key="4">
    <source>
        <dbReference type="ARBA" id="ARBA00022679"/>
    </source>
</evidence>
<dbReference type="Gene3D" id="3.30.460.10">
    <property type="entry name" value="Beta Polymerase, domain 2"/>
    <property type="match status" value="1"/>
</dbReference>
<dbReference type="Pfam" id="PF02811">
    <property type="entry name" value="PHP"/>
    <property type="match status" value="1"/>
</dbReference>
<name>A0A7W4LWV3_BACVE</name>
<keyword evidence="12" id="KW-0269">Exonuclease</keyword>
<dbReference type="InterPro" id="IPR004013">
    <property type="entry name" value="PHP_dom"/>
</dbReference>
<dbReference type="CDD" id="cd07436">
    <property type="entry name" value="PHP_PolX"/>
    <property type="match status" value="1"/>
</dbReference>
<evidence type="ECO:0000259" key="10">
    <source>
        <dbReference type="SMART" id="SM00481"/>
    </source>
</evidence>
<dbReference type="InterPro" id="IPR037160">
    <property type="entry name" value="DNA_Pol_thumb_sf"/>
</dbReference>
<dbReference type="InterPro" id="IPR003141">
    <property type="entry name" value="Pol/His_phosphatase_N"/>
</dbReference>
<dbReference type="Gene3D" id="1.10.150.20">
    <property type="entry name" value="5' to 3' exonuclease, C-terminal subdomain"/>
    <property type="match status" value="1"/>
</dbReference>
<dbReference type="SMART" id="SM00481">
    <property type="entry name" value="POLIIIAc"/>
    <property type="match status" value="1"/>
</dbReference>
<feature type="domain" description="Helix-hairpin-helix DNA-binding motif class 1" evidence="9">
    <location>
        <begin position="60"/>
        <end position="79"/>
    </location>
</feature>
<feature type="domain" description="DNA-directed DNA polymerase X" evidence="11">
    <location>
        <begin position="13"/>
        <end position="326"/>
    </location>
</feature>
<dbReference type="InterPro" id="IPR029398">
    <property type="entry name" value="PolB_thumb"/>
</dbReference>
<evidence type="ECO:0000256" key="5">
    <source>
        <dbReference type="ARBA" id="ARBA00022695"/>
    </source>
</evidence>
<keyword evidence="12" id="KW-0540">Nuclease</keyword>
<evidence type="ECO:0000259" key="11">
    <source>
        <dbReference type="SMART" id="SM00483"/>
    </source>
</evidence>
<dbReference type="FunFam" id="3.20.20.140:FF:000047">
    <property type="entry name" value="PHP domain-containing protein"/>
    <property type="match status" value="1"/>
</dbReference>
<dbReference type="SUPFAM" id="SSF81301">
    <property type="entry name" value="Nucleotidyltransferase"/>
    <property type="match status" value="1"/>
</dbReference>
<dbReference type="EMBL" id="CP063687">
    <property type="protein sequence ID" value="QOY27924.1"/>
    <property type="molecule type" value="Genomic_DNA"/>
</dbReference>
<dbReference type="GO" id="GO:0005829">
    <property type="term" value="C:cytosol"/>
    <property type="evidence" value="ECO:0007669"/>
    <property type="project" value="TreeGrafter"/>
</dbReference>
<dbReference type="Pfam" id="PF14716">
    <property type="entry name" value="HHH_8"/>
    <property type="match status" value="1"/>
</dbReference>
<keyword evidence="3" id="KW-0237">DNA synthesis</keyword>
<dbReference type="Pfam" id="PF14520">
    <property type="entry name" value="HHH_5"/>
    <property type="match status" value="1"/>
</dbReference>
<dbReference type="InterPro" id="IPR010996">
    <property type="entry name" value="HHH_MUS81"/>
</dbReference>
<comment type="catalytic activity">
    <reaction evidence="8">
        <text>DNA(n) + a 2'-deoxyribonucleoside 5'-triphosphate = DNA(n+1) + diphosphate</text>
        <dbReference type="Rhea" id="RHEA:22508"/>
        <dbReference type="Rhea" id="RHEA-COMP:17339"/>
        <dbReference type="Rhea" id="RHEA-COMP:17340"/>
        <dbReference type="ChEBI" id="CHEBI:33019"/>
        <dbReference type="ChEBI" id="CHEBI:61560"/>
        <dbReference type="ChEBI" id="CHEBI:173112"/>
        <dbReference type="EC" id="2.7.7.7"/>
    </reaction>
</comment>
<dbReference type="EC" id="2.7.7.7" evidence="2"/>
<dbReference type="GO" id="GO:0003887">
    <property type="term" value="F:DNA-directed DNA polymerase activity"/>
    <property type="evidence" value="ECO:0007669"/>
    <property type="project" value="UniProtKB-KW"/>
</dbReference>
<comment type="cofactor">
    <cofactor evidence="1">
        <name>Mg(2+)</name>
        <dbReference type="ChEBI" id="CHEBI:18420"/>
    </cofactor>
</comment>
<dbReference type="GO" id="GO:0003677">
    <property type="term" value="F:DNA binding"/>
    <property type="evidence" value="ECO:0007669"/>
    <property type="project" value="InterPro"/>
</dbReference>
<keyword evidence="4" id="KW-0808">Transferase</keyword>
<evidence type="ECO:0000256" key="2">
    <source>
        <dbReference type="ARBA" id="ARBA00012417"/>
    </source>
</evidence>
<keyword evidence="12" id="KW-0378">Hydrolase</keyword>
<dbReference type="InterPro" id="IPR022311">
    <property type="entry name" value="PolX-like"/>
</dbReference>
<protein>
    <recommendedName>
        <fullName evidence="2">DNA-directed DNA polymerase</fullName>
        <ecNumber evidence="2">2.7.7.7</ecNumber>
    </recommendedName>
</protein>
<gene>
    <name evidence="12" type="primary">polX</name>
    <name evidence="12" type="ORF">BACVE_002962</name>
</gene>
<dbReference type="Gene3D" id="3.20.20.140">
    <property type="entry name" value="Metal-dependent hydrolases"/>
    <property type="match status" value="1"/>
</dbReference>
<dbReference type="AlphaFoldDB" id="A0A7W4LWV3"/>
<accession>A0A7W4LWV3</accession>
<dbReference type="NCBIfam" id="NF006375">
    <property type="entry name" value="PRK08609.1"/>
    <property type="match status" value="1"/>
</dbReference>
<evidence type="ECO:0000313" key="13">
    <source>
        <dbReference type="Proteomes" id="UP000587477"/>
    </source>
</evidence>
<evidence type="ECO:0000259" key="9">
    <source>
        <dbReference type="SMART" id="SM00278"/>
    </source>
</evidence>
<dbReference type="Proteomes" id="UP000587477">
    <property type="component" value="Chromosome"/>
</dbReference>
<feature type="domain" description="Helix-hairpin-helix DNA-binding motif class 1" evidence="9">
    <location>
        <begin position="135"/>
        <end position="154"/>
    </location>
</feature>
<evidence type="ECO:0000256" key="1">
    <source>
        <dbReference type="ARBA" id="ARBA00001946"/>
    </source>
</evidence>
<proteinExistence type="predicted"/>
<dbReference type="SMART" id="SM00483">
    <property type="entry name" value="POLXc"/>
    <property type="match status" value="1"/>
</dbReference>
<dbReference type="GO" id="GO:0006281">
    <property type="term" value="P:DNA repair"/>
    <property type="evidence" value="ECO:0007669"/>
    <property type="project" value="InterPro"/>
</dbReference>
<dbReference type="SUPFAM" id="SSF47802">
    <property type="entry name" value="DNA polymerase beta, N-terminal domain-like"/>
    <property type="match status" value="1"/>
</dbReference>
<reference evidence="13" key="1">
    <citation type="submission" date="2020-10" db="EMBL/GenBank/DDBJ databases">
        <title>Complete genome sequence of Bacillus velezensis NST6.</title>
        <authorList>
            <person name="Choi J."/>
        </authorList>
    </citation>
    <scope>NUCLEOTIDE SEQUENCE [LARGE SCALE GENOMIC DNA]</scope>
    <source>
        <strain evidence="13">NST6</strain>
    </source>
</reference>
<dbReference type="SUPFAM" id="SSF89550">
    <property type="entry name" value="PHP domain-like"/>
    <property type="match status" value="1"/>
</dbReference>
<dbReference type="GO" id="GO:0042578">
    <property type="term" value="F:phosphoric ester hydrolase activity"/>
    <property type="evidence" value="ECO:0007669"/>
    <property type="project" value="TreeGrafter"/>
</dbReference>
<evidence type="ECO:0000256" key="6">
    <source>
        <dbReference type="ARBA" id="ARBA00022705"/>
    </source>
</evidence>
<dbReference type="InterPro" id="IPR050243">
    <property type="entry name" value="PHP_phosphatase"/>
</dbReference>
<dbReference type="InterPro" id="IPR047967">
    <property type="entry name" value="PolX_PHP"/>
</dbReference>
<dbReference type="PIRSF" id="PIRSF005047">
    <property type="entry name" value="UCP005047_YshC"/>
    <property type="match status" value="1"/>
</dbReference>
<dbReference type="InterPro" id="IPR043519">
    <property type="entry name" value="NT_sf"/>
</dbReference>
<dbReference type="Gene3D" id="3.30.210.10">
    <property type="entry name" value="DNA polymerase, thumb domain"/>
    <property type="match status" value="1"/>
</dbReference>
<dbReference type="CDD" id="cd00141">
    <property type="entry name" value="NT_POLXc"/>
    <property type="match status" value="1"/>
</dbReference>
<dbReference type="Pfam" id="PF14791">
    <property type="entry name" value="DNA_pol_B_thumb"/>
    <property type="match status" value="1"/>
</dbReference>
<dbReference type="InterPro" id="IPR002054">
    <property type="entry name" value="DNA-dir_DNA_pol_X"/>
</dbReference>
<dbReference type="InterPro" id="IPR016195">
    <property type="entry name" value="Pol/histidinol_Pase-like"/>
</dbReference>
<evidence type="ECO:0000256" key="3">
    <source>
        <dbReference type="ARBA" id="ARBA00022634"/>
    </source>
</evidence>
<organism evidence="12 13">
    <name type="scientific">Bacillus velezensis</name>
    <dbReference type="NCBI Taxonomy" id="492670"/>
    <lineage>
        <taxon>Bacteria</taxon>
        <taxon>Bacillati</taxon>
        <taxon>Bacillota</taxon>
        <taxon>Bacilli</taxon>
        <taxon>Bacillales</taxon>
        <taxon>Bacillaceae</taxon>
        <taxon>Bacillus</taxon>
        <taxon>Bacillus amyloliquefaciens group</taxon>
    </lineage>
</organism>
<keyword evidence="5" id="KW-0548">Nucleotidyltransferase</keyword>
<feature type="domain" description="Polymerase/histidinol phosphatase N-terminal" evidence="10">
    <location>
        <begin position="348"/>
        <end position="427"/>
    </location>
</feature>
<sequence>MMKSRKRLGVNSMHKKDIIRLLETIAVYMELKGDNPFKISAFRKAAAALEQDDRSLSEIDDMMSLSGIGKGTYGVIREYMQEGVSGTLLQLQKEVPEGLVPLLKLPGLGGKKIAKLYQELGVHDAESLKEACEQQKVQGLAGFGKKTEEKILQALGEAGKQPERFPIGYALSIASVIEEHLARLTDIQKYSRAGSLRRARETVKDLDYIIATDHPEAVREQLLSLPNVKDVIASGDTKVSVILTFEYETSVDFRLVTEEQFATTLHHFTGSKDHNIKMRQLAKERGERISEYGVETIETGDVKTFPSEEAFYAHFGLPFIPPELRESGQEVDTYREETDLVEHKAIKGDLHMHSAWSDGAFSIREMAEACMAKGYQYMAITDHSQYLKVANGLTAERLKKQAEEIDALNAEFENFHIFKGVEMDILPDGSLDYDDSVLSEMDLVIASIHSSFSQPEHVIMKRLEQALTNKHVDIIAHPTGRLIGRRAGYEVDIDMLIELAAKTNTALELNANPARLDLRTEHLIKANEKGVTLVINTDAHNIEMLDDMKTGVTAARKGWTETKHVLNARPLHEVKAFLTRND</sequence>
<evidence type="ECO:0000313" key="12">
    <source>
        <dbReference type="EMBL" id="QOY27924.1"/>
    </source>
</evidence>
<evidence type="ECO:0000256" key="7">
    <source>
        <dbReference type="ARBA" id="ARBA00022932"/>
    </source>
</evidence>
<dbReference type="SMART" id="SM00278">
    <property type="entry name" value="HhH1"/>
    <property type="match status" value="3"/>
</dbReference>
<dbReference type="InterPro" id="IPR003583">
    <property type="entry name" value="Hlx-hairpin-Hlx_DNA-bd_motif"/>
</dbReference>
<dbReference type="GO" id="GO:0004527">
    <property type="term" value="F:exonuclease activity"/>
    <property type="evidence" value="ECO:0007669"/>
    <property type="project" value="UniProtKB-KW"/>
</dbReference>
<keyword evidence="6" id="KW-0235">DNA replication</keyword>
<dbReference type="GO" id="GO:0008270">
    <property type="term" value="F:zinc ion binding"/>
    <property type="evidence" value="ECO:0007669"/>
    <property type="project" value="TreeGrafter"/>
</dbReference>
<dbReference type="PANTHER" id="PTHR36928">
    <property type="entry name" value="PHOSPHATASE YCDX-RELATED"/>
    <property type="match status" value="1"/>
</dbReference>